<feature type="compositionally biased region" description="Polar residues" evidence="1">
    <location>
        <begin position="231"/>
        <end position="241"/>
    </location>
</feature>
<dbReference type="PANTHER" id="PTHR38248">
    <property type="entry name" value="FUNK1 6"/>
    <property type="match status" value="1"/>
</dbReference>
<name>A0AAD5VBH3_9APHY</name>
<feature type="region of interest" description="Disordered" evidence="1">
    <location>
        <begin position="220"/>
        <end position="275"/>
    </location>
</feature>
<evidence type="ECO:0000313" key="4">
    <source>
        <dbReference type="Proteomes" id="UP001212997"/>
    </source>
</evidence>
<dbReference type="Gene3D" id="1.10.510.10">
    <property type="entry name" value="Transferase(Phosphotransferase) domain 1"/>
    <property type="match status" value="1"/>
</dbReference>
<dbReference type="AlphaFoldDB" id="A0AAD5VBH3"/>
<evidence type="ECO:0000313" key="3">
    <source>
        <dbReference type="EMBL" id="KAJ3489373.1"/>
    </source>
</evidence>
<reference evidence="3" key="1">
    <citation type="submission" date="2022-07" db="EMBL/GenBank/DDBJ databases">
        <title>Genome Sequence of Physisporinus lineatus.</title>
        <authorList>
            <person name="Buettner E."/>
        </authorList>
    </citation>
    <scope>NUCLEOTIDE SEQUENCE</scope>
    <source>
        <strain evidence="3">VT162</strain>
    </source>
</reference>
<feature type="compositionally biased region" description="Polar residues" evidence="1">
    <location>
        <begin position="265"/>
        <end position="275"/>
    </location>
</feature>
<dbReference type="SUPFAM" id="SSF56112">
    <property type="entry name" value="Protein kinase-like (PK-like)"/>
    <property type="match status" value="1"/>
</dbReference>
<evidence type="ECO:0000256" key="1">
    <source>
        <dbReference type="SAM" id="MobiDB-lite"/>
    </source>
</evidence>
<proteinExistence type="predicted"/>
<gene>
    <name evidence="3" type="ORF">NLI96_g2151</name>
</gene>
<dbReference type="InterPro" id="IPR040976">
    <property type="entry name" value="Pkinase_fungal"/>
</dbReference>
<feature type="domain" description="Fungal-type protein kinase" evidence="2">
    <location>
        <begin position="487"/>
        <end position="623"/>
    </location>
</feature>
<evidence type="ECO:0000259" key="2">
    <source>
        <dbReference type="Pfam" id="PF17667"/>
    </source>
</evidence>
<protein>
    <recommendedName>
        <fullName evidence="2">Fungal-type protein kinase domain-containing protein</fullName>
    </recommendedName>
</protein>
<sequence>MQHASIPLIMSEPGLSFNIPTPLTGVASSSAPEGRTYSRIQTPQLGTQHNAKVVPVDQWIEGVLDVPIEKISQWSNCLPHEKLLYPSTPIMENLRNFCGASNETHSYIWWSEIVNNIISVAPGLIPGLPSPQLPIVFEPNQSDTPENRNEKPVPDIVILPQSPVPEANGQQGDILRIDSWYQALGCADFMLSDRSQLKQVYRDLKAGLARGREGIAQFTKSLPHDCPSDDYGSQSQITSTGSHKRKADPAPSSSTKKPKPYPNPEQNDSSSTGTDLRQQDIERLANYALHFLSGTCGTRSHCVQLLVDGHRLMLWYYDAGGIVRSEWMNWIHDLPKFASIIVALATLDIRGWGIGDIPSLDPPSDPAVSTGLIPKTLSGYTLSMSYRARNGITQQVKVTLQNEVFTQQCLVGPRTIVYDITTEPEISKKPLVLKISMQESSRAPEHEAIRHAASRGVGHVPEMHMWSNEDDEWRLSYGIWGRLFPDNDERMEYKERYQRLIILTKYKPIEGVLCAANMHSAMMQLIDCIHDLRFRANLVHRDISLRNLMYERLHDGTIWLILNGFGLVAVVDDFGQPVVKNASRYRVGTLPFMAHELLSPGTPVTHYLRHDFESVFLVALWVVTKPTANDGKLNKEQRRAARARNEMVREWEFGTTDSIFSAKQKIITIRREFRKYVPAPSMQLYGTWLAAFQTLLSKAYASGQAGERNETSNGAITRHRIQGALRVWERRYGKDIKDFVPFLSYNFMYVDPRNPRNNE</sequence>
<dbReference type="Pfam" id="PF17667">
    <property type="entry name" value="Pkinase_fungal"/>
    <property type="match status" value="2"/>
</dbReference>
<dbReference type="Proteomes" id="UP001212997">
    <property type="component" value="Unassembled WGS sequence"/>
</dbReference>
<feature type="domain" description="Fungal-type protein kinase" evidence="2">
    <location>
        <begin position="272"/>
        <end position="463"/>
    </location>
</feature>
<dbReference type="InterPro" id="IPR011009">
    <property type="entry name" value="Kinase-like_dom_sf"/>
</dbReference>
<dbReference type="EMBL" id="JANAWD010000046">
    <property type="protein sequence ID" value="KAJ3489373.1"/>
    <property type="molecule type" value="Genomic_DNA"/>
</dbReference>
<comment type="caution">
    <text evidence="3">The sequence shown here is derived from an EMBL/GenBank/DDBJ whole genome shotgun (WGS) entry which is preliminary data.</text>
</comment>
<dbReference type="PANTHER" id="PTHR38248:SF2">
    <property type="entry name" value="FUNK1 11"/>
    <property type="match status" value="1"/>
</dbReference>
<accession>A0AAD5VBH3</accession>
<keyword evidence="4" id="KW-1185">Reference proteome</keyword>
<organism evidence="3 4">
    <name type="scientific">Meripilus lineatus</name>
    <dbReference type="NCBI Taxonomy" id="2056292"/>
    <lineage>
        <taxon>Eukaryota</taxon>
        <taxon>Fungi</taxon>
        <taxon>Dikarya</taxon>
        <taxon>Basidiomycota</taxon>
        <taxon>Agaricomycotina</taxon>
        <taxon>Agaricomycetes</taxon>
        <taxon>Polyporales</taxon>
        <taxon>Meripilaceae</taxon>
        <taxon>Meripilus</taxon>
    </lineage>
</organism>